<dbReference type="EMBL" id="AJAL01000015">
    <property type="protein sequence ID" value="EOH76074.1"/>
    <property type="molecule type" value="Genomic_DNA"/>
</dbReference>
<evidence type="ECO:0000313" key="5">
    <source>
        <dbReference type="Proteomes" id="UP000014158"/>
    </source>
</evidence>
<keyword evidence="5" id="KW-1185">Reference proteome</keyword>
<dbReference type="RefSeq" id="WP_010746124.1">
    <property type="nucleotide sequence ID" value="NZ_CAXSTC010000024.1"/>
</dbReference>
<dbReference type="Proteomes" id="UP000014158">
    <property type="component" value="Unassembled WGS sequence"/>
</dbReference>
<sequence>MCQLNEIELDEFDALAIPGGFEETNFYEDAFSEEFLNVIRTFDRQNKPIACVCVAGLVVAKSGALKDRSGTTYHFEKSLRQKQMREMGVQVKHNERIVEDRNIITSSSPETALDVAFCLLEKLTNENNTREVRRKMGFTY</sequence>
<feature type="domain" description="DJ-1/PfpI" evidence="1">
    <location>
        <begin position="3"/>
        <end position="121"/>
    </location>
</feature>
<dbReference type="HOGENOM" id="CLU_000445_44_2_9"/>
<evidence type="ECO:0000259" key="1">
    <source>
        <dbReference type="Pfam" id="PF01965"/>
    </source>
</evidence>
<dbReference type="PANTHER" id="PTHR48094">
    <property type="entry name" value="PROTEIN/NUCLEIC ACID DEGLYCASE DJ-1-RELATED"/>
    <property type="match status" value="1"/>
</dbReference>
<protein>
    <recommendedName>
        <fullName evidence="1">DJ-1/PfpI domain-containing protein</fullName>
    </recommendedName>
</protein>
<dbReference type="InterPro" id="IPR050325">
    <property type="entry name" value="Prot/Nucl_acid_deglycase"/>
</dbReference>
<comment type="caution">
    <text evidence="2">The sequence shown here is derived from an EMBL/GenBank/DDBJ whole genome shotgun (WGS) entry which is preliminary data.</text>
</comment>
<dbReference type="PATRIC" id="fig|1158602.3.peg.2926"/>
<reference evidence="2 4" key="1">
    <citation type="submission" date="2013-02" db="EMBL/GenBank/DDBJ databases">
        <title>The Genome Sequence of Enterococcus raffinosus ATCC_49464.</title>
        <authorList>
            <consortium name="The Broad Institute Genome Sequencing Platform"/>
            <consortium name="The Broad Institute Genome Sequencing Center for Infectious Disease"/>
            <person name="Earl A.M."/>
            <person name="Gilmore M.S."/>
            <person name="Lebreton F."/>
            <person name="Walker B."/>
            <person name="Young S.K."/>
            <person name="Zeng Q."/>
            <person name="Gargeya S."/>
            <person name="Fitzgerald M."/>
            <person name="Haas B."/>
            <person name="Abouelleil A."/>
            <person name="Alvarado L."/>
            <person name="Arachchi H.M."/>
            <person name="Berlin A.M."/>
            <person name="Chapman S.B."/>
            <person name="Dewar J."/>
            <person name="Goldberg J."/>
            <person name="Griggs A."/>
            <person name="Gujja S."/>
            <person name="Hansen M."/>
            <person name="Howarth C."/>
            <person name="Imamovic A."/>
            <person name="Larimer J."/>
            <person name="McCowan C."/>
            <person name="Murphy C."/>
            <person name="Neiman D."/>
            <person name="Pearson M."/>
            <person name="Priest M."/>
            <person name="Roberts A."/>
            <person name="Saif S."/>
            <person name="Shea T."/>
            <person name="Sisk P."/>
            <person name="Sykes S."/>
            <person name="Wortman J."/>
            <person name="Nusbaum C."/>
            <person name="Birren B."/>
        </authorList>
    </citation>
    <scope>NUCLEOTIDE SEQUENCE [LARGE SCALE GENOMIC DNA]</scope>
    <source>
        <strain evidence="2 4">ATCC 49464</strain>
    </source>
</reference>
<reference evidence="3 5" key="2">
    <citation type="submission" date="2013-03" db="EMBL/GenBank/DDBJ databases">
        <title>The Genome Sequence of Enterococcus raffinosus ATCC_49464 (PacBio/Illumina hybrid assembly).</title>
        <authorList>
            <consortium name="The Broad Institute Genomics Platform"/>
            <consortium name="The Broad Institute Genome Sequencing Center for Infectious Disease"/>
            <person name="Earl A."/>
            <person name="Russ C."/>
            <person name="Gilmore M."/>
            <person name="Surin D."/>
            <person name="Walker B."/>
            <person name="Young S."/>
            <person name="Zeng Q."/>
            <person name="Gargeya S."/>
            <person name="Fitzgerald M."/>
            <person name="Haas B."/>
            <person name="Abouelleil A."/>
            <person name="Allen A.W."/>
            <person name="Alvarado L."/>
            <person name="Arachchi H.M."/>
            <person name="Berlin A.M."/>
            <person name="Chapman S.B."/>
            <person name="Gainer-Dewar J."/>
            <person name="Goldberg J."/>
            <person name="Griggs A."/>
            <person name="Gujja S."/>
            <person name="Hansen M."/>
            <person name="Howarth C."/>
            <person name="Imamovic A."/>
            <person name="Ireland A."/>
            <person name="Larimer J."/>
            <person name="McCowan C."/>
            <person name="Murphy C."/>
            <person name="Pearson M."/>
            <person name="Poon T.W."/>
            <person name="Priest M."/>
            <person name="Roberts A."/>
            <person name="Saif S."/>
            <person name="Shea T."/>
            <person name="Sisk P."/>
            <person name="Sykes S."/>
            <person name="Wortman J."/>
            <person name="Nusbaum C."/>
            <person name="Birren B."/>
        </authorList>
    </citation>
    <scope>NUCLEOTIDE SEQUENCE [LARGE SCALE GENOMIC DNA]</scope>
    <source>
        <strain evidence="3 5">ATCC 49464</strain>
    </source>
</reference>
<proteinExistence type="predicted"/>
<dbReference type="GO" id="GO:0005737">
    <property type="term" value="C:cytoplasm"/>
    <property type="evidence" value="ECO:0007669"/>
    <property type="project" value="TreeGrafter"/>
</dbReference>
<dbReference type="AlphaFoldDB" id="R2RJA0"/>
<dbReference type="PANTHER" id="PTHR48094:SF5">
    <property type="entry name" value="PROTEIN DJ-1 HOMOLOG"/>
    <property type="match status" value="1"/>
</dbReference>
<accession>R2RJA0</accession>
<name>R2RJA0_9ENTE</name>
<dbReference type="SUPFAM" id="SSF52317">
    <property type="entry name" value="Class I glutamine amidotransferase-like"/>
    <property type="match status" value="1"/>
</dbReference>
<evidence type="ECO:0000313" key="2">
    <source>
        <dbReference type="EMBL" id="EOH76074.1"/>
    </source>
</evidence>
<dbReference type="Pfam" id="PF01965">
    <property type="entry name" value="DJ-1_PfpI"/>
    <property type="match status" value="1"/>
</dbReference>
<dbReference type="Proteomes" id="UP000013877">
    <property type="component" value="Unassembled WGS sequence"/>
</dbReference>
<dbReference type="InterPro" id="IPR029062">
    <property type="entry name" value="Class_I_gatase-like"/>
</dbReference>
<dbReference type="eggNOG" id="COG0693">
    <property type="taxonomic scope" value="Bacteria"/>
</dbReference>
<evidence type="ECO:0000313" key="3">
    <source>
        <dbReference type="EMBL" id="EOT76041.1"/>
    </source>
</evidence>
<evidence type="ECO:0000313" key="4">
    <source>
        <dbReference type="Proteomes" id="UP000013877"/>
    </source>
</evidence>
<dbReference type="Gene3D" id="3.40.50.880">
    <property type="match status" value="1"/>
</dbReference>
<dbReference type="EMBL" id="ASWF01000003">
    <property type="protein sequence ID" value="EOT76041.1"/>
    <property type="molecule type" value="Genomic_DNA"/>
</dbReference>
<gene>
    <name evidence="3" type="ORF">I590_02866</name>
    <name evidence="2" type="ORF">UAK_02923</name>
</gene>
<dbReference type="InterPro" id="IPR002818">
    <property type="entry name" value="DJ-1/PfpI"/>
</dbReference>
<organism evidence="2 4">
    <name type="scientific">Enterococcus raffinosus ATCC 49464</name>
    <dbReference type="NCBI Taxonomy" id="1158602"/>
    <lineage>
        <taxon>Bacteria</taxon>
        <taxon>Bacillati</taxon>
        <taxon>Bacillota</taxon>
        <taxon>Bacilli</taxon>
        <taxon>Lactobacillales</taxon>
        <taxon>Enterococcaceae</taxon>
        <taxon>Enterococcus</taxon>
    </lineage>
</organism>